<comment type="subcellular location">
    <subcellularLocation>
        <location evidence="1">Cell membrane</location>
        <topology evidence="1">Multi-pass membrane protein</topology>
    </subcellularLocation>
</comment>
<evidence type="ECO:0000313" key="8">
    <source>
        <dbReference type="EMBL" id="CAB4926958.1"/>
    </source>
</evidence>
<keyword evidence="4" id="KW-1133">Transmembrane helix</keyword>
<dbReference type="AlphaFoldDB" id="A0A6J7I7H0"/>
<keyword evidence="3" id="KW-0812">Transmembrane</keyword>
<gene>
    <name evidence="8" type="ORF">UFOPK3733_00435</name>
</gene>
<dbReference type="EMBL" id="CAFBNC010000013">
    <property type="protein sequence ID" value="CAB4926958.1"/>
    <property type="molecule type" value="Genomic_DNA"/>
</dbReference>
<keyword evidence="2" id="KW-1003">Cell membrane</keyword>
<dbReference type="PANTHER" id="PTHR36115:SF6">
    <property type="entry name" value="PROLINE-RICH ANTIGEN HOMOLOG"/>
    <property type="match status" value="1"/>
</dbReference>
<evidence type="ECO:0000256" key="4">
    <source>
        <dbReference type="ARBA" id="ARBA00022989"/>
    </source>
</evidence>
<evidence type="ECO:0000256" key="1">
    <source>
        <dbReference type="ARBA" id="ARBA00004651"/>
    </source>
</evidence>
<dbReference type="Pfam" id="PF06271">
    <property type="entry name" value="RDD"/>
    <property type="match status" value="1"/>
</dbReference>
<evidence type="ECO:0000256" key="2">
    <source>
        <dbReference type="ARBA" id="ARBA00022475"/>
    </source>
</evidence>
<evidence type="ECO:0000259" key="7">
    <source>
        <dbReference type="Pfam" id="PF06271"/>
    </source>
</evidence>
<name>A0A6J7I7H0_9ZZZZ</name>
<evidence type="ECO:0000256" key="6">
    <source>
        <dbReference type="SAM" id="MobiDB-lite"/>
    </source>
</evidence>
<sequence length="171" mass="18064">MQPSDGVAPLNQERRPPTAKDFPASGPFSLAAAGARFASRAVDLSVIGLPVLTYLAFITTVVDGTVRCEVPLWLGPATFAFGALYEALFVSTLGRTPGKWLFGLRVVRLIDGGRPDPDRALLRGMVPWSFVALPLGAFAVPATLGTFGWVSGELHLSIADRAAGTVVISTR</sequence>
<proteinExistence type="predicted"/>
<feature type="region of interest" description="Disordered" evidence="6">
    <location>
        <begin position="1"/>
        <end position="23"/>
    </location>
</feature>
<dbReference type="InterPro" id="IPR010432">
    <property type="entry name" value="RDD"/>
</dbReference>
<dbReference type="GO" id="GO:0005886">
    <property type="term" value="C:plasma membrane"/>
    <property type="evidence" value="ECO:0007669"/>
    <property type="project" value="UniProtKB-SubCell"/>
</dbReference>
<protein>
    <submittedName>
        <fullName evidence="8">Unannotated protein</fullName>
    </submittedName>
</protein>
<feature type="domain" description="RDD" evidence="7">
    <location>
        <begin position="31"/>
        <end position="141"/>
    </location>
</feature>
<dbReference type="InterPro" id="IPR051791">
    <property type="entry name" value="Pra-immunoreactive"/>
</dbReference>
<evidence type="ECO:0000256" key="3">
    <source>
        <dbReference type="ARBA" id="ARBA00022692"/>
    </source>
</evidence>
<keyword evidence="5" id="KW-0472">Membrane</keyword>
<organism evidence="8">
    <name type="scientific">freshwater metagenome</name>
    <dbReference type="NCBI Taxonomy" id="449393"/>
    <lineage>
        <taxon>unclassified sequences</taxon>
        <taxon>metagenomes</taxon>
        <taxon>ecological metagenomes</taxon>
    </lineage>
</organism>
<evidence type="ECO:0000256" key="5">
    <source>
        <dbReference type="ARBA" id="ARBA00023136"/>
    </source>
</evidence>
<dbReference type="PANTHER" id="PTHR36115">
    <property type="entry name" value="PROLINE-RICH ANTIGEN HOMOLOG-RELATED"/>
    <property type="match status" value="1"/>
</dbReference>
<reference evidence="8" key="1">
    <citation type="submission" date="2020-05" db="EMBL/GenBank/DDBJ databases">
        <authorList>
            <person name="Chiriac C."/>
            <person name="Salcher M."/>
            <person name="Ghai R."/>
            <person name="Kavagutti S V."/>
        </authorList>
    </citation>
    <scope>NUCLEOTIDE SEQUENCE</scope>
</reference>
<accession>A0A6J7I7H0</accession>